<dbReference type="InterPro" id="IPR024633">
    <property type="entry name" value="DnaA_N_dom"/>
</dbReference>
<keyword evidence="4" id="KW-1185">Reference proteome</keyword>
<evidence type="ECO:0000313" key="3">
    <source>
        <dbReference type="EMBL" id="ACP54019.1"/>
    </source>
</evidence>
<organism evidence="3 4">
    <name type="scientific">Rickettsia africae (strain ESF-5)</name>
    <dbReference type="NCBI Taxonomy" id="347255"/>
    <lineage>
        <taxon>Bacteria</taxon>
        <taxon>Pseudomonadati</taxon>
        <taxon>Pseudomonadota</taxon>
        <taxon>Alphaproteobacteria</taxon>
        <taxon>Rickettsiales</taxon>
        <taxon>Rickettsiaceae</taxon>
        <taxon>Rickettsieae</taxon>
        <taxon>Rickettsia</taxon>
        <taxon>spotted fever group</taxon>
    </lineage>
</organism>
<feature type="region of interest" description="Disordered" evidence="1">
    <location>
        <begin position="390"/>
        <end position="412"/>
    </location>
</feature>
<feature type="compositionally biased region" description="Low complexity" evidence="1">
    <location>
        <begin position="390"/>
        <end position="402"/>
    </location>
</feature>
<dbReference type="HOGENOM" id="CLU_378068_0_0_5"/>
<geneLocation type="plasmid" evidence="3 4">
    <name>pRAF</name>
</geneLocation>
<gene>
    <name evidence="3" type="ordered locus">RAF_pORF1260</name>
</gene>
<evidence type="ECO:0000313" key="4">
    <source>
        <dbReference type="Proteomes" id="UP000002305"/>
    </source>
</evidence>
<dbReference type="AlphaFoldDB" id="C3PPD3"/>
<dbReference type="EMBL" id="CP001613">
    <property type="protein sequence ID" value="ACP54019.1"/>
    <property type="molecule type" value="Genomic_DNA"/>
</dbReference>
<accession>C3PPD3</accession>
<evidence type="ECO:0000259" key="2">
    <source>
        <dbReference type="Pfam" id="PF11638"/>
    </source>
</evidence>
<feature type="compositionally biased region" description="Polar residues" evidence="1">
    <location>
        <begin position="403"/>
        <end position="412"/>
    </location>
</feature>
<reference evidence="3 4" key="1">
    <citation type="journal article" date="2009" name="BMC Genomics">
        <title>Analysis of the Rickettsia africae genome reveals that virulence acquisition in Rickettsia species may be explained by genome reduction.</title>
        <authorList>
            <person name="Fournier P.-E."/>
            <person name="El Karkouri K."/>
            <person name="Leroy Q."/>
            <person name="Robert C."/>
            <person name="Giumelli B."/>
            <person name="Renesto P."/>
            <person name="Socolovschi C."/>
            <person name="Parola P."/>
            <person name="Audic S."/>
            <person name="Raoult D."/>
        </authorList>
    </citation>
    <scope>NUCLEOTIDE SEQUENCE [LARGE SCALE GENOMIC DNA]</scope>
    <source>
        <strain evidence="3 4">ESF-5</strain>
    </source>
</reference>
<dbReference type="Pfam" id="PF11638">
    <property type="entry name" value="DnaA_N"/>
    <property type="match status" value="1"/>
</dbReference>
<proteinExistence type="predicted"/>
<dbReference type="Gene3D" id="3.30.300.180">
    <property type="match status" value="1"/>
</dbReference>
<evidence type="ECO:0000256" key="1">
    <source>
        <dbReference type="SAM" id="MobiDB-lite"/>
    </source>
</evidence>
<sequence length="740" mass="85011">MKNSSLCFGGLGVNNTQYTSLDSSMSSSLDSLLSPRDILFFLQIVSLYQLELSKGNDSITYPSLKLAKLLGVDASCDTAYLTSSAHHSVNSLTDSNMRATILKMTAKLESLGLLKVFRRKRSNGMDLANKLVPVLPDRLYSVIKDSPTNLKVSNSSKLDRESNLEHILRIKLFVPIELEFMKSLFKNNLPSKYKLFFLNCIMSAYRNFMQNSNGSNMLSFSATSHELIQQNNMSKRTLFNIFKYIKQQGDSFFLKVEHKYTKSDDMDCNRYDKSIFNISINPLVFPISQIRKSQTEEITEFNHEELQGNNSLAFSDTYRDFREGVQKKQPISAKKAALNNKEEIIKNKYGKNIDYIDANSENSSIPCSSSTLTSEQNYKKEFFKDKQSLSSSESYNNSSFLNDSSSRNNKNISEQKEQWAELRHFYPLSEKDIDTLNFRAHREFSNNFVNQLLLKLYIKYPEKRFKNKFTFLSYMVQILKNEKHQGPLVNHTSFRFSCNIETIEQNLLKYEKYLNQIESSFDISKEMQVRKKIAGRFNTNVAYEILTQVEFKTNHNNSFITAIIPKRLDLGGIQTGSLSERQIEILSEQLEAVYGINGYYVTVVGDVGSAEDSSGKGERKEEIEKQYSKIKESDIISNIKDIGILDIGKELDKIEENTVWNQIRKGLREELGEAIDAVWFSKAEATEDKEKGMLILTMPTRFMADWVKNNYSHVLKRLSVGCGINRVEYEYEQSNKLLLT</sequence>
<dbReference type="InterPro" id="IPR038454">
    <property type="entry name" value="DnaA_N_sf"/>
</dbReference>
<protein>
    <recommendedName>
        <fullName evidence="2">DnaA N-terminal domain-containing protein</fullName>
    </recommendedName>
</protein>
<feature type="domain" description="DnaA N-terminal" evidence="2">
    <location>
        <begin position="657"/>
        <end position="718"/>
    </location>
</feature>
<name>C3PPD3_RICAE</name>
<dbReference type="Proteomes" id="UP000002305">
    <property type="component" value="Plasmid pRAF"/>
</dbReference>
<dbReference type="KEGG" id="raf:RAF_pORF1260"/>
<keyword evidence="3" id="KW-0614">Plasmid</keyword>